<reference evidence="1" key="1">
    <citation type="journal article" date="2023" name="Science">
        <title>Genome structures resolve the early diversification of teleost fishes.</title>
        <authorList>
            <person name="Parey E."/>
            <person name="Louis A."/>
            <person name="Montfort J."/>
            <person name="Bouchez O."/>
            <person name="Roques C."/>
            <person name="Iampietro C."/>
            <person name="Lluch J."/>
            <person name="Castinel A."/>
            <person name="Donnadieu C."/>
            <person name="Desvignes T."/>
            <person name="Floi Bucao C."/>
            <person name="Jouanno E."/>
            <person name="Wen M."/>
            <person name="Mejri S."/>
            <person name="Dirks R."/>
            <person name="Jansen H."/>
            <person name="Henkel C."/>
            <person name="Chen W.J."/>
            <person name="Zahm M."/>
            <person name="Cabau C."/>
            <person name="Klopp C."/>
            <person name="Thompson A.W."/>
            <person name="Robinson-Rechavi M."/>
            <person name="Braasch I."/>
            <person name="Lecointre G."/>
            <person name="Bobe J."/>
            <person name="Postlethwait J.H."/>
            <person name="Berthelot C."/>
            <person name="Roest Crollius H."/>
            <person name="Guiguen Y."/>
        </authorList>
    </citation>
    <scope>NUCLEOTIDE SEQUENCE</scope>
    <source>
        <strain evidence="1">NC1722</strain>
    </source>
</reference>
<dbReference type="AlphaFoldDB" id="A0AAD7S5I8"/>
<sequence>MKEEKVEGEDPVMMDNGGCTFFTVKLGDDNDRRDQALESIPDSFLRFRKRSQIKNRCFSSRLWTSSC</sequence>
<comment type="caution">
    <text evidence="1">The sequence shown here is derived from an EMBL/GenBank/DDBJ whole genome shotgun (WGS) entry which is preliminary data.</text>
</comment>
<keyword evidence="2" id="KW-1185">Reference proteome</keyword>
<accession>A0AAD7S5I8</accession>
<evidence type="ECO:0000313" key="2">
    <source>
        <dbReference type="Proteomes" id="UP001221898"/>
    </source>
</evidence>
<organism evidence="1 2">
    <name type="scientific">Aldrovandia affinis</name>
    <dbReference type="NCBI Taxonomy" id="143900"/>
    <lineage>
        <taxon>Eukaryota</taxon>
        <taxon>Metazoa</taxon>
        <taxon>Chordata</taxon>
        <taxon>Craniata</taxon>
        <taxon>Vertebrata</taxon>
        <taxon>Euteleostomi</taxon>
        <taxon>Actinopterygii</taxon>
        <taxon>Neopterygii</taxon>
        <taxon>Teleostei</taxon>
        <taxon>Notacanthiformes</taxon>
        <taxon>Halosauridae</taxon>
        <taxon>Aldrovandia</taxon>
    </lineage>
</organism>
<dbReference type="Proteomes" id="UP001221898">
    <property type="component" value="Unassembled WGS sequence"/>
</dbReference>
<proteinExistence type="predicted"/>
<evidence type="ECO:0000313" key="1">
    <source>
        <dbReference type="EMBL" id="KAJ8395166.1"/>
    </source>
</evidence>
<name>A0AAD7S5I8_9TELE</name>
<protein>
    <submittedName>
        <fullName evidence="1">Uncharacterized protein</fullName>
    </submittedName>
</protein>
<dbReference type="EMBL" id="JAINUG010000119">
    <property type="protein sequence ID" value="KAJ8395166.1"/>
    <property type="molecule type" value="Genomic_DNA"/>
</dbReference>
<gene>
    <name evidence="1" type="ORF">AAFF_G00036220</name>
</gene>